<reference evidence="11 12" key="1">
    <citation type="submission" date="2017-07" db="EMBL/GenBank/DDBJ databases">
        <title>Draft Genome Sequences of Select Purple Nonsulfur Bacteria.</title>
        <authorList>
            <person name="Lasarre B."/>
            <person name="Mckinlay J.B."/>
        </authorList>
    </citation>
    <scope>NUCLEOTIDE SEQUENCE [LARGE SCALE GENOMIC DNA]</scope>
    <source>
        <strain evidence="11 12">DSM 11290</strain>
    </source>
</reference>
<organism evidence="11 12">
    <name type="scientific">Rhodobium orientis</name>
    <dbReference type="NCBI Taxonomy" id="34017"/>
    <lineage>
        <taxon>Bacteria</taxon>
        <taxon>Pseudomonadati</taxon>
        <taxon>Pseudomonadota</taxon>
        <taxon>Alphaproteobacteria</taxon>
        <taxon>Hyphomicrobiales</taxon>
        <taxon>Rhodobiaceae</taxon>
        <taxon>Rhodobium</taxon>
    </lineage>
</organism>
<dbReference type="CDD" id="cd06225">
    <property type="entry name" value="HAMP"/>
    <property type="match status" value="1"/>
</dbReference>
<comment type="caution">
    <text evidence="11">The sequence shown here is derived from an EMBL/GenBank/DDBJ whole genome shotgun (WGS) entry which is preliminary data.</text>
</comment>
<evidence type="ECO:0000259" key="10">
    <source>
        <dbReference type="PROSITE" id="PS50885"/>
    </source>
</evidence>
<comment type="similarity">
    <text evidence="4">Belongs to the methyl-accepting chemotaxis (MCP) protein family.</text>
</comment>
<dbReference type="PROSITE" id="PS50885">
    <property type="entry name" value="HAMP"/>
    <property type="match status" value="1"/>
</dbReference>
<evidence type="ECO:0000259" key="8">
    <source>
        <dbReference type="PROSITE" id="PS50111"/>
    </source>
</evidence>
<evidence type="ECO:0000256" key="2">
    <source>
        <dbReference type="ARBA" id="ARBA00022519"/>
    </source>
</evidence>
<accession>A0A327JPA1</accession>
<dbReference type="EMBL" id="NPEV01000052">
    <property type="protein sequence ID" value="RAI25238.1"/>
    <property type="molecule type" value="Genomic_DNA"/>
</dbReference>
<dbReference type="Gene3D" id="1.10.287.950">
    <property type="entry name" value="Methyl-accepting chemotaxis protein"/>
    <property type="match status" value="1"/>
</dbReference>
<protein>
    <recommendedName>
        <fullName evidence="13">Methyl-accepting chemotaxis protein</fullName>
    </recommendedName>
</protein>
<keyword evidence="7" id="KW-1133">Transmembrane helix</keyword>
<keyword evidence="7" id="KW-0472">Membrane</keyword>
<evidence type="ECO:0000313" key="12">
    <source>
        <dbReference type="Proteomes" id="UP000249299"/>
    </source>
</evidence>
<dbReference type="SMART" id="SM00304">
    <property type="entry name" value="HAMP"/>
    <property type="match status" value="1"/>
</dbReference>
<keyword evidence="12" id="KW-1185">Reference proteome</keyword>
<evidence type="ECO:0000256" key="4">
    <source>
        <dbReference type="ARBA" id="ARBA00029447"/>
    </source>
</evidence>
<keyword evidence="7" id="KW-0812">Transmembrane</keyword>
<dbReference type="InterPro" id="IPR004090">
    <property type="entry name" value="Chemotax_Me-accpt_rcpt"/>
</dbReference>
<evidence type="ECO:0000256" key="3">
    <source>
        <dbReference type="ARBA" id="ARBA00023224"/>
    </source>
</evidence>
<keyword evidence="3 5" id="KW-0807">Transducer</keyword>
<keyword evidence="2" id="KW-1003">Cell membrane</keyword>
<feature type="domain" description="HAMP" evidence="10">
    <location>
        <begin position="329"/>
        <end position="382"/>
    </location>
</feature>
<gene>
    <name evidence="11" type="ORF">CH339_19010</name>
</gene>
<dbReference type="Proteomes" id="UP000249299">
    <property type="component" value="Unassembled WGS sequence"/>
</dbReference>
<evidence type="ECO:0000256" key="7">
    <source>
        <dbReference type="SAM" id="Phobius"/>
    </source>
</evidence>
<feature type="domain" description="T-SNARE coiled-coil homology" evidence="9">
    <location>
        <begin position="575"/>
        <end position="637"/>
    </location>
</feature>
<evidence type="ECO:0000256" key="1">
    <source>
        <dbReference type="ARBA" id="ARBA00004429"/>
    </source>
</evidence>
<dbReference type="PANTHER" id="PTHR32089:SF112">
    <property type="entry name" value="LYSOZYME-LIKE PROTEIN-RELATED"/>
    <property type="match status" value="1"/>
</dbReference>
<feature type="domain" description="Methyl-accepting transducer" evidence="8">
    <location>
        <begin position="416"/>
        <end position="659"/>
    </location>
</feature>
<dbReference type="PRINTS" id="PR00260">
    <property type="entry name" value="CHEMTRNSDUCR"/>
</dbReference>
<dbReference type="Pfam" id="PF00015">
    <property type="entry name" value="MCPsignal"/>
    <property type="match status" value="1"/>
</dbReference>
<dbReference type="GO" id="GO:0005886">
    <property type="term" value="C:plasma membrane"/>
    <property type="evidence" value="ECO:0007669"/>
    <property type="project" value="UniProtKB-SubCell"/>
</dbReference>
<dbReference type="GO" id="GO:0004888">
    <property type="term" value="F:transmembrane signaling receptor activity"/>
    <property type="evidence" value="ECO:0007669"/>
    <property type="project" value="InterPro"/>
</dbReference>
<evidence type="ECO:0000313" key="11">
    <source>
        <dbReference type="EMBL" id="RAI25238.1"/>
    </source>
</evidence>
<dbReference type="InterPro" id="IPR003660">
    <property type="entry name" value="HAMP_dom"/>
</dbReference>
<dbReference type="RefSeq" id="WP_111435976.1">
    <property type="nucleotide sequence ID" value="NZ_JACIGG010000030.1"/>
</dbReference>
<proteinExistence type="inferred from homology"/>
<dbReference type="InterPro" id="IPR004089">
    <property type="entry name" value="MCPsignal_dom"/>
</dbReference>
<dbReference type="AlphaFoldDB" id="A0A327JPA1"/>
<dbReference type="SUPFAM" id="SSF58104">
    <property type="entry name" value="Methyl-accepting chemotaxis protein (MCP) signaling domain"/>
    <property type="match status" value="1"/>
</dbReference>
<dbReference type="PROSITE" id="PS50192">
    <property type="entry name" value="T_SNARE"/>
    <property type="match status" value="1"/>
</dbReference>
<evidence type="ECO:0000259" key="9">
    <source>
        <dbReference type="PROSITE" id="PS50192"/>
    </source>
</evidence>
<evidence type="ECO:0000256" key="6">
    <source>
        <dbReference type="SAM" id="MobiDB-lite"/>
    </source>
</evidence>
<keyword evidence="2" id="KW-0997">Cell inner membrane</keyword>
<evidence type="ECO:0008006" key="13">
    <source>
        <dbReference type="Google" id="ProtNLM"/>
    </source>
</evidence>
<dbReference type="PANTHER" id="PTHR32089">
    <property type="entry name" value="METHYL-ACCEPTING CHEMOTAXIS PROTEIN MCPB"/>
    <property type="match status" value="1"/>
</dbReference>
<dbReference type="Gene3D" id="6.10.340.10">
    <property type="match status" value="1"/>
</dbReference>
<dbReference type="OrthoDB" id="8320983at2"/>
<name>A0A327JPA1_9HYPH</name>
<comment type="subcellular location">
    <subcellularLocation>
        <location evidence="1">Cell inner membrane</location>
        <topology evidence="1">Multi-pass membrane protein</topology>
    </subcellularLocation>
</comment>
<dbReference type="Pfam" id="PF00672">
    <property type="entry name" value="HAMP"/>
    <property type="match status" value="1"/>
</dbReference>
<dbReference type="GO" id="GO:0007165">
    <property type="term" value="P:signal transduction"/>
    <property type="evidence" value="ECO:0007669"/>
    <property type="project" value="UniProtKB-KW"/>
</dbReference>
<dbReference type="InterPro" id="IPR000727">
    <property type="entry name" value="T_SNARE_dom"/>
</dbReference>
<feature type="region of interest" description="Disordered" evidence="6">
    <location>
        <begin position="430"/>
        <end position="459"/>
    </location>
</feature>
<dbReference type="SMART" id="SM00283">
    <property type="entry name" value="MA"/>
    <property type="match status" value="1"/>
</dbReference>
<feature type="compositionally biased region" description="Low complexity" evidence="6">
    <location>
        <begin position="430"/>
        <end position="440"/>
    </location>
</feature>
<dbReference type="GO" id="GO:0006935">
    <property type="term" value="P:chemotaxis"/>
    <property type="evidence" value="ECO:0007669"/>
    <property type="project" value="InterPro"/>
</dbReference>
<evidence type="ECO:0000256" key="5">
    <source>
        <dbReference type="PROSITE-ProRule" id="PRU00284"/>
    </source>
</evidence>
<feature type="transmembrane region" description="Helical" evidence="7">
    <location>
        <begin position="303"/>
        <end position="327"/>
    </location>
</feature>
<dbReference type="PROSITE" id="PS50111">
    <property type="entry name" value="CHEMOTAXIS_TRANSDUC_2"/>
    <property type="match status" value="1"/>
</dbReference>
<sequence length="679" mass="71593">MRWTITRKMALLFGGLLLLVIATGFVGHRATSVVGDDGVEAGVKLAPLAEAAMEIKLGATRAHLLFEEIMAGDEGESIDEVWQLLDQARFHVTAILEGGKADGRTYYPSESEAVREKITKVGKDLEIFTAAARERYAYRALAQGSGTNPDEVYDTLSDDLTRRIAALAEEPAFAGNADAQRRIGAGRFHLAEAHWLIAEILGGDDDEDFGKVTGNLAAAQEAVAGLGAAPSADIAAVTDDLGRLIAVAKERYAKRNLVGTAGSDADEAFDQTYEALMDDADAAEAVIHKHIDAKMENLRQETVTASIVMAAIALLTIAFGIFAYVFAARTISYRICRIAKVTNALASGDASADIPDWSSRDEIGDLTASVRVFKDNLIERQRLQGEQAAMREKAEEEKRVAMAELADDFERNVGTIADAVSKAVSDLQSASRTMTSSSEETSGKAASVSRLSDETNGNVQSVASATEELASSVQEVGRQVAQSSEMSTRAVGEAQATVDRVNALSSAASRIGDIITLIQDIAEQTNLLALNATIEAARAGEAGKGFAVVASEVKTLAEQTAKATTEISEQIGEIQSTTSQSSEAIGTISSTITNLNDIASAIAAAVDEQSAATQEIARSVNQAAEGTLAVTDAVGDIRNMATSTTSSSGKVLSSAEALAGQADRLRAEMETFLKQVRSA</sequence>